<evidence type="ECO:0000259" key="1">
    <source>
        <dbReference type="Pfam" id="PF03028"/>
    </source>
</evidence>
<evidence type="ECO:0000259" key="2">
    <source>
        <dbReference type="Pfam" id="PF18198"/>
    </source>
</evidence>
<dbReference type="GO" id="GO:0051959">
    <property type="term" value="F:dynein light intermediate chain binding"/>
    <property type="evidence" value="ECO:0007669"/>
    <property type="project" value="InterPro"/>
</dbReference>
<reference evidence="4" key="1">
    <citation type="submission" date="2025-08" db="UniProtKB">
        <authorList>
            <consortium name="RefSeq"/>
        </authorList>
    </citation>
    <scope>IDENTIFICATION</scope>
    <source>
        <tissue evidence="4">Gonad</tissue>
    </source>
</reference>
<dbReference type="GeneID" id="109464230"/>
<protein>
    <submittedName>
        <fullName evidence="4">Dynein beta chain, ciliary-like</fullName>
    </submittedName>
</protein>
<accession>A0A6P4YDA3</accession>
<dbReference type="Pfam" id="PF03028">
    <property type="entry name" value="Dynein_heavy"/>
    <property type="match status" value="1"/>
</dbReference>
<dbReference type="FunFam" id="3.40.50.300:FF:000411">
    <property type="entry name" value="dynein heavy chain 17, axonemal"/>
    <property type="match status" value="1"/>
</dbReference>
<dbReference type="InterPro" id="IPR041658">
    <property type="entry name" value="AAA_lid_11"/>
</dbReference>
<dbReference type="RefSeq" id="XP_019616727.1">
    <property type="nucleotide sequence ID" value="XM_019761168.1"/>
</dbReference>
<sequence>MADKDENLKVRVANLIDAITYAVFIYTSRGLFERDKLIFTSQVAFLVLLMKKEINPTELDFLLRFPARPNCKSPVDFLNDLSWGGIKALADMDEFRNLDRDIEGSAKRWKKFVESECPEKEKFPQEWKNKSALQKLCMMRAFRPDRMTYATRNFVEEKLGSKYVEGRTMEFAKSWEESGIGTPIFFILSPGVDPLKDVEALGKKMGFTWDSGKFHNVSLGQGQEIVAEKALDMASEQGHWVVLQNIHLVAKWLATLDKKLEKYSEGSHEDYRVYISAEPAPTVEAHNIPQGILEASIKITNEPPTGMYANLHKALDNFDQDTLEMCARENEFKSILFNLCYFHAVVGERRKFGPQGWNRPYPFNVGDLTISCNVLFNYLEANTK</sequence>
<gene>
    <name evidence="4" type="primary">LOC109464230</name>
</gene>
<dbReference type="GO" id="GO:0007018">
    <property type="term" value="P:microtubule-based movement"/>
    <property type="evidence" value="ECO:0007669"/>
    <property type="project" value="InterPro"/>
</dbReference>
<dbReference type="GO" id="GO:0030286">
    <property type="term" value="C:dynein complex"/>
    <property type="evidence" value="ECO:0007669"/>
    <property type="project" value="InterPro"/>
</dbReference>
<dbReference type="Pfam" id="PF18198">
    <property type="entry name" value="AAA_lid_11"/>
    <property type="match status" value="1"/>
</dbReference>
<dbReference type="AlphaFoldDB" id="A0A6P4YDA3"/>
<dbReference type="Gene3D" id="3.40.50.300">
    <property type="entry name" value="P-loop containing nucleotide triphosphate hydrolases"/>
    <property type="match status" value="1"/>
</dbReference>
<dbReference type="InterPro" id="IPR004273">
    <property type="entry name" value="Dynein_heavy_D6_P-loop"/>
</dbReference>
<dbReference type="InterPro" id="IPR026983">
    <property type="entry name" value="DHC"/>
</dbReference>
<dbReference type="InterPro" id="IPR027417">
    <property type="entry name" value="P-loop_NTPase"/>
</dbReference>
<feature type="domain" description="Dynein heavy chain AAA lid" evidence="2">
    <location>
        <begin position="332"/>
        <end position="382"/>
    </location>
</feature>
<dbReference type="GO" id="GO:0008569">
    <property type="term" value="F:minus-end-directed microtubule motor activity"/>
    <property type="evidence" value="ECO:0007669"/>
    <property type="project" value="InterPro"/>
</dbReference>
<dbReference type="Gene3D" id="1.10.8.720">
    <property type="entry name" value="Region D6 of dynein motor"/>
    <property type="match status" value="1"/>
</dbReference>
<feature type="non-terminal residue" evidence="4">
    <location>
        <position position="384"/>
    </location>
</feature>
<name>A0A6P4YDA3_BRABE</name>
<evidence type="ECO:0000313" key="4">
    <source>
        <dbReference type="RefSeq" id="XP_019616727.1"/>
    </source>
</evidence>
<dbReference type="KEGG" id="bbel:109464230"/>
<dbReference type="InterPro" id="IPR042219">
    <property type="entry name" value="AAA_lid_11_sf"/>
</dbReference>
<dbReference type="Gene3D" id="1.10.8.1220">
    <property type="match status" value="1"/>
</dbReference>
<dbReference type="GO" id="GO:0045505">
    <property type="term" value="F:dynein intermediate chain binding"/>
    <property type="evidence" value="ECO:0007669"/>
    <property type="project" value="InterPro"/>
</dbReference>
<proteinExistence type="predicted"/>
<dbReference type="PANTHER" id="PTHR46961">
    <property type="entry name" value="DYNEIN HEAVY CHAIN 1, AXONEMAL-LIKE PROTEIN"/>
    <property type="match status" value="1"/>
</dbReference>
<dbReference type="OrthoDB" id="10251809at2759"/>
<keyword evidence="3" id="KW-1185">Reference proteome</keyword>
<feature type="domain" description="Dynein heavy chain region D6 P-loop" evidence="1">
    <location>
        <begin position="182"/>
        <end position="300"/>
    </location>
</feature>
<dbReference type="PANTHER" id="PTHR46961:SF20">
    <property type="entry name" value="LOW QUALITY PROTEIN: DYNEIN BETA CHAIN, CILIARY-LIKE"/>
    <property type="match status" value="1"/>
</dbReference>
<evidence type="ECO:0000313" key="3">
    <source>
        <dbReference type="Proteomes" id="UP000515135"/>
    </source>
</evidence>
<organism evidence="3 4">
    <name type="scientific">Branchiostoma belcheri</name>
    <name type="common">Amphioxus</name>
    <dbReference type="NCBI Taxonomy" id="7741"/>
    <lineage>
        <taxon>Eukaryota</taxon>
        <taxon>Metazoa</taxon>
        <taxon>Chordata</taxon>
        <taxon>Cephalochordata</taxon>
        <taxon>Leptocardii</taxon>
        <taxon>Amphioxiformes</taxon>
        <taxon>Branchiostomatidae</taxon>
        <taxon>Branchiostoma</taxon>
    </lineage>
</organism>
<dbReference type="Proteomes" id="UP000515135">
    <property type="component" value="Unplaced"/>
</dbReference>